<name>A0ABQ5WHH9_GLUJA</name>
<dbReference type="InterPro" id="IPR013762">
    <property type="entry name" value="Integrase-like_cat_sf"/>
</dbReference>
<gene>
    <name evidence="6" type="ORF">GCM10010937_11200</name>
</gene>
<evidence type="ECO:0000256" key="4">
    <source>
        <dbReference type="ARBA" id="ARBA00023172"/>
    </source>
</evidence>
<dbReference type="SUPFAM" id="SSF56349">
    <property type="entry name" value="DNA breaking-rejoining enzymes"/>
    <property type="match status" value="1"/>
</dbReference>
<evidence type="ECO:0000313" key="7">
    <source>
        <dbReference type="Proteomes" id="UP001156613"/>
    </source>
</evidence>
<dbReference type="Gene3D" id="1.10.443.10">
    <property type="entry name" value="Intergrase catalytic core"/>
    <property type="match status" value="1"/>
</dbReference>
<evidence type="ECO:0000256" key="3">
    <source>
        <dbReference type="ARBA" id="ARBA00023125"/>
    </source>
</evidence>
<dbReference type="EMBL" id="BSNT01000019">
    <property type="protein sequence ID" value="GLQ59317.1"/>
    <property type="molecule type" value="Genomic_DNA"/>
</dbReference>
<keyword evidence="7" id="KW-1185">Reference proteome</keyword>
<dbReference type="Gene3D" id="1.10.150.130">
    <property type="match status" value="1"/>
</dbReference>
<organism evidence="6 7">
    <name type="scientific">Gluconobacter japonicus</name>
    <dbReference type="NCBI Taxonomy" id="376620"/>
    <lineage>
        <taxon>Bacteria</taxon>
        <taxon>Pseudomonadati</taxon>
        <taxon>Pseudomonadota</taxon>
        <taxon>Alphaproteobacteria</taxon>
        <taxon>Acetobacterales</taxon>
        <taxon>Acetobacteraceae</taxon>
        <taxon>Gluconobacter</taxon>
    </lineage>
</organism>
<keyword evidence="3" id="KW-0238">DNA-binding</keyword>
<dbReference type="InterPro" id="IPR050090">
    <property type="entry name" value="Tyrosine_recombinase_XerCD"/>
</dbReference>
<dbReference type="InterPro" id="IPR011010">
    <property type="entry name" value="DNA_brk_join_enz"/>
</dbReference>
<dbReference type="Proteomes" id="UP001156613">
    <property type="component" value="Unassembled WGS sequence"/>
</dbReference>
<comment type="caution">
    <text evidence="6">The sequence shown here is derived from an EMBL/GenBank/DDBJ whole genome shotgun (WGS) entry which is preliminary data.</text>
</comment>
<protein>
    <recommendedName>
        <fullName evidence="5">Tyr recombinase domain-containing protein</fullName>
    </recommendedName>
</protein>
<dbReference type="PROSITE" id="PS51898">
    <property type="entry name" value="TYR_RECOMBINASE"/>
    <property type="match status" value="1"/>
</dbReference>
<evidence type="ECO:0000256" key="2">
    <source>
        <dbReference type="ARBA" id="ARBA00022908"/>
    </source>
</evidence>
<comment type="similarity">
    <text evidence="1">Belongs to the 'phage' integrase family.</text>
</comment>
<accession>A0ABQ5WHH9</accession>
<sequence>MDMANLTNRDGLYYVRFIIPKDRWQDAGKVLGSRTGIRKDILKSLQTRTHKDALRLRDAALEAIRKQLNRKLMDAGLAPLHGVDVPDWLDEELMLTEALEARRRIASASDTDDVYDEHTGISESPRDRVVEGMDCFLEGRAHKLDHAGKDGARYQTRFREIATGVRTPFALVMDRWMKDRESDVGHSAISLDQAAFNLFSRYLAHSQDREEPENLMNFLRAQIVEDVPEVVLGGFSEWLLNERGLSAKTVSCRISSLKGLWTFAIQKHILKGPNPWQGATAGLKRKAGKKKSEVRPFNEDELVLLLRADPDEKRRWAWGPAIRDLMRLALLTGARQNELASLTVGRVLNRDEADGELWGIQVTDEEAKTANSVRRIPLHPLVQPIIARRLKEAGEGNVDAPLFPECKPGGTGMKRSHFFSQRFTDFRRDVLGRETDGEVNFHSFRRCFATFMATALANGVSECSELVRDHLIGHKPMALGSNTYAAKDLGWDLYSRAVLGMVEKGIPDMVRTNIYYSLL</sequence>
<evidence type="ECO:0000259" key="5">
    <source>
        <dbReference type="PROSITE" id="PS51898"/>
    </source>
</evidence>
<keyword evidence="2" id="KW-0229">DNA integration</keyword>
<dbReference type="PANTHER" id="PTHR30349">
    <property type="entry name" value="PHAGE INTEGRASE-RELATED"/>
    <property type="match status" value="1"/>
</dbReference>
<keyword evidence="4" id="KW-0233">DNA recombination</keyword>
<evidence type="ECO:0000313" key="6">
    <source>
        <dbReference type="EMBL" id="GLQ59317.1"/>
    </source>
</evidence>
<evidence type="ECO:0000256" key="1">
    <source>
        <dbReference type="ARBA" id="ARBA00008857"/>
    </source>
</evidence>
<dbReference type="PANTHER" id="PTHR30349:SF41">
    <property type="entry name" value="INTEGRASE_RECOMBINASE PROTEIN MJ0367-RELATED"/>
    <property type="match status" value="1"/>
</dbReference>
<dbReference type="InterPro" id="IPR010998">
    <property type="entry name" value="Integrase_recombinase_N"/>
</dbReference>
<reference evidence="7" key="1">
    <citation type="journal article" date="2019" name="Int. J. Syst. Evol. Microbiol.">
        <title>The Global Catalogue of Microorganisms (GCM) 10K type strain sequencing project: providing services to taxonomists for standard genome sequencing and annotation.</title>
        <authorList>
            <consortium name="The Broad Institute Genomics Platform"/>
            <consortium name="The Broad Institute Genome Sequencing Center for Infectious Disease"/>
            <person name="Wu L."/>
            <person name="Ma J."/>
        </authorList>
    </citation>
    <scope>NUCLEOTIDE SEQUENCE [LARGE SCALE GENOMIC DNA]</scope>
    <source>
        <strain evidence="7">NBRC 3271</strain>
    </source>
</reference>
<proteinExistence type="inferred from homology"/>
<dbReference type="InterPro" id="IPR002104">
    <property type="entry name" value="Integrase_catalytic"/>
</dbReference>
<feature type="domain" description="Tyr recombinase" evidence="5">
    <location>
        <begin position="292"/>
        <end position="498"/>
    </location>
</feature>